<evidence type="ECO:0000256" key="1">
    <source>
        <dbReference type="ARBA" id="ARBA00022658"/>
    </source>
</evidence>
<dbReference type="AlphaFoldDB" id="A0A6A2XGX6"/>
<dbReference type="Proteomes" id="UP000436088">
    <property type="component" value="Unassembled WGS sequence"/>
</dbReference>
<dbReference type="Gene3D" id="1.20.58.1310">
    <property type="entry name" value="PRONE domain, subdomain 2"/>
    <property type="match status" value="1"/>
</dbReference>
<dbReference type="PANTHER" id="PTHR33101:SF47">
    <property type="entry name" value="ROP GUANINE NUCLEOTIDE EXCHANGE FACTOR 2-RELATED"/>
    <property type="match status" value="1"/>
</dbReference>
<dbReference type="InterPro" id="IPR005512">
    <property type="entry name" value="PRONE_dom"/>
</dbReference>
<evidence type="ECO:0000313" key="4">
    <source>
        <dbReference type="EMBL" id="KAE8657699.1"/>
    </source>
</evidence>
<gene>
    <name evidence="4" type="ORF">F3Y22_tig00116984pilonHSYRG00276</name>
</gene>
<dbReference type="Pfam" id="PF03759">
    <property type="entry name" value="PRONE"/>
    <property type="match status" value="2"/>
</dbReference>
<protein>
    <submittedName>
        <fullName evidence="4">Rop guanine nucleotide exchange factor 4</fullName>
    </submittedName>
</protein>
<name>A0A6A2XGX6_HIBSY</name>
<accession>A0A6A2XGX6</accession>
<proteinExistence type="predicted"/>
<sequence>MDYLLSVCDYIVEFALAKSQNLRNGTAVEIVESRPRSNIYINLPALRKLDAMLIEILDSFQTENSVPCVPPIGLSEKARKHLRHKRECATQIHKAAMSINSSVLSEMEIPDSYMASLPKSGRASIGDAIYRFTYSAEKFSPEYLLDCLKIASEHEAHTWRRKACMSHSKSSWSMMKDLMYDVDRSNEKHILAERAESLPFALKQRMWGRRYWRVIQEC</sequence>
<evidence type="ECO:0000313" key="5">
    <source>
        <dbReference type="Proteomes" id="UP000436088"/>
    </source>
</evidence>
<dbReference type="PANTHER" id="PTHR33101">
    <property type="entry name" value="ROP GUANINE NUCLEOTIDE EXCHANGE FACTOR 1"/>
    <property type="match status" value="1"/>
</dbReference>
<feature type="domain" description="PRONE" evidence="3">
    <location>
        <begin position="1"/>
        <end position="218"/>
    </location>
</feature>
<keyword evidence="1 2" id="KW-0344">Guanine-nucleotide releasing factor</keyword>
<evidence type="ECO:0000256" key="2">
    <source>
        <dbReference type="PROSITE-ProRule" id="PRU00663"/>
    </source>
</evidence>
<dbReference type="PROSITE" id="PS51334">
    <property type="entry name" value="PRONE"/>
    <property type="match status" value="1"/>
</dbReference>
<organism evidence="4 5">
    <name type="scientific">Hibiscus syriacus</name>
    <name type="common">Rose of Sharon</name>
    <dbReference type="NCBI Taxonomy" id="106335"/>
    <lineage>
        <taxon>Eukaryota</taxon>
        <taxon>Viridiplantae</taxon>
        <taxon>Streptophyta</taxon>
        <taxon>Embryophyta</taxon>
        <taxon>Tracheophyta</taxon>
        <taxon>Spermatophyta</taxon>
        <taxon>Magnoliopsida</taxon>
        <taxon>eudicotyledons</taxon>
        <taxon>Gunneridae</taxon>
        <taxon>Pentapetalae</taxon>
        <taxon>rosids</taxon>
        <taxon>malvids</taxon>
        <taxon>Malvales</taxon>
        <taxon>Malvaceae</taxon>
        <taxon>Malvoideae</taxon>
        <taxon>Hibiscus</taxon>
    </lineage>
</organism>
<keyword evidence="5" id="KW-1185">Reference proteome</keyword>
<dbReference type="Gene3D" id="1.20.58.2010">
    <property type="entry name" value="PRONE domain, subdomain 1"/>
    <property type="match status" value="1"/>
</dbReference>
<dbReference type="InterPro" id="IPR038937">
    <property type="entry name" value="RopGEF"/>
</dbReference>
<dbReference type="EMBL" id="VEPZ02001756">
    <property type="protein sequence ID" value="KAE8657699.1"/>
    <property type="molecule type" value="Genomic_DNA"/>
</dbReference>
<reference evidence="4" key="1">
    <citation type="submission" date="2019-09" db="EMBL/GenBank/DDBJ databases">
        <title>Draft genome information of white flower Hibiscus syriacus.</title>
        <authorList>
            <person name="Kim Y.-M."/>
        </authorList>
    </citation>
    <scope>NUCLEOTIDE SEQUENCE [LARGE SCALE GENOMIC DNA]</scope>
    <source>
        <strain evidence="4">YM2019G1</strain>
    </source>
</reference>
<evidence type="ECO:0000259" key="3">
    <source>
        <dbReference type="PROSITE" id="PS51334"/>
    </source>
</evidence>
<dbReference type="GO" id="GO:0005085">
    <property type="term" value="F:guanyl-nucleotide exchange factor activity"/>
    <property type="evidence" value="ECO:0007669"/>
    <property type="project" value="UniProtKB-UniRule"/>
</dbReference>
<comment type="caution">
    <text evidence="4">The sequence shown here is derived from an EMBL/GenBank/DDBJ whole genome shotgun (WGS) entry which is preliminary data.</text>
</comment>